<organism evidence="1 2">
    <name type="scientific">Coemansia nantahalensis</name>
    <dbReference type="NCBI Taxonomy" id="2789366"/>
    <lineage>
        <taxon>Eukaryota</taxon>
        <taxon>Fungi</taxon>
        <taxon>Fungi incertae sedis</taxon>
        <taxon>Zoopagomycota</taxon>
        <taxon>Kickxellomycotina</taxon>
        <taxon>Kickxellomycetes</taxon>
        <taxon>Kickxellales</taxon>
        <taxon>Kickxellaceae</taxon>
        <taxon>Coemansia</taxon>
    </lineage>
</organism>
<dbReference type="Proteomes" id="UP001140234">
    <property type="component" value="Unassembled WGS sequence"/>
</dbReference>
<evidence type="ECO:0000313" key="1">
    <source>
        <dbReference type="EMBL" id="KAJ2767662.1"/>
    </source>
</evidence>
<name>A0ACC1JUP9_9FUNG</name>
<gene>
    <name evidence="1" type="ORF">IWQ57_003861</name>
</gene>
<protein>
    <submittedName>
        <fullName evidence="1">Uncharacterized protein</fullName>
    </submittedName>
</protein>
<proteinExistence type="predicted"/>
<evidence type="ECO:0000313" key="2">
    <source>
        <dbReference type="Proteomes" id="UP001140234"/>
    </source>
</evidence>
<accession>A0ACC1JUP9</accession>
<comment type="caution">
    <text evidence="1">The sequence shown here is derived from an EMBL/GenBank/DDBJ whole genome shotgun (WGS) entry which is preliminary data.</text>
</comment>
<dbReference type="EMBL" id="JANBUJ010001368">
    <property type="protein sequence ID" value="KAJ2767662.1"/>
    <property type="molecule type" value="Genomic_DNA"/>
</dbReference>
<sequence>MERRVSLPSFGQIAGELPRPTMIVSRSIPYDPVPRRGPTYSPVGDGAHVPGGLGAAHYAVGAQAASYSPPRHYAHQTQAPLSPPVHPYDRQATPKGGPYGVPGGVISMYGGQQQQQQSPGRGNNVRLVAQAAADPAMRHGGTTSPSTLTPPSPFAHPPLPPLYVPCHMAGAPPAQAKWAGGGGSAPLSPRYTHHSRSTGLASRGGAPTQHIPHHALAHLPAGAPATAQHRLHAPPPPPPPPPLLLDGPVTALAMARDDDDDNDSIDDGGRSSTGRAAGDGPVSSAKLRTIHKLAERRRRREMKALFDRLRRCLPIDKTIRVSKWETLKKAIDVITSQEAEIRMLRMHIEATKAAAPDTAAQR</sequence>
<reference evidence="1" key="1">
    <citation type="submission" date="2022-07" db="EMBL/GenBank/DDBJ databases">
        <title>Phylogenomic reconstructions and comparative analyses of Kickxellomycotina fungi.</title>
        <authorList>
            <person name="Reynolds N.K."/>
            <person name="Stajich J.E."/>
            <person name="Barry K."/>
            <person name="Grigoriev I.V."/>
            <person name="Crous P."/>
            <person name="Smith M.E."/>
        </authorList>
    </citation>
    <scope>NUCLEOTIDE SEQUENCE</scope>
    <source>
        <strain evidence="1">CBS 109366</strain>
    </source>
</reference>
<keyword evidence="2" id="KW-1185">Reference proteome</keyword>